<name>A0A1I5A4R6_9NEIS</name>
<dbReference type="AlphaFoldDB" id="A0A1I5A4R6"/>
<accession>A0A1I5A4R6</accession>
<dbReference type="OrthoDB" id="5297107at2"/>
<dbReference type="Pfam" id="PF04102">
    <property type="entry name" value="SlyX"/>
    <property type="match status" value="1"/>
</dbReference>
<evidence type="ECO:0000313" key="1">
    <source>
        <dbReference type="EMBL" id="SFN57412.1"/>
    </source>
</evidence>
<evidence type="ECO:0000313" key="2">
    <source>
        <dbReference type="Proteomes" id="UP000242869"/>
    </source>
</evidence>
<dbReference type="RefSeq" id="WP_091194839.1">
    <property type="nucleotide sequence ID" value="NZ_FOVE01000012.1"/>
</dbReference>
<dbReference type="Gene3D" id="1.20.5.300">
    <property type="match status" value="1"/>
</dbReference>
<protein>
    <submittedName>
        <fullName evidence="1">SlyX protein</fullName>
    </submittedName>
</protein>
<sequence length="66" mass="7644">MESRLTELEIRQALQDDLLDELNRTVATQQKQIIALQQELRALCQYLQTIELPARGTPAQEIPPHY</sequence>
<dbReference type="InterPro" id="IPR007236">
    <property type="entry name" value="SlyX"/>
</dbReference>
<organism evidence="1 2">
    <name type="scientific">Formivibrio citricus</name>
    <dbReference type="NCBI Taxonomy" id="83765"/>
    <lineage>
        <taxon>Bacteria</taxon>
        <taxon>Pseudomonadati</taxon>
        <taxon>Pseudomonadota</taxon>
        <taxon>Betaproteobacteria</taxon>
        <taxon>Neisseriales</taxon>
        <taxon>Chitinibacteraceae</taxon>
        <taxon>Formivibrio</taxon>
    </lineage>
</organism>
<dbReference type="Proteomes" id="UP000242869">
    <property type="component" value="Unassembled WGS sequence"/>
</dbReference>
<dbReference type="STRING" id="83765.SAMN05660284_01804"/>
<dbReference type="PANTHER" id="PTHR36508">
    <property type="entry name" value="PROTEIN SLYX"/>
    <property type="match status" value="1"/>
</dbReference>
<proteinExistence type="predicted"/>
<dbReference type="EMBL" id="FOVE01000012">
    <property type="protein sequence ID" value="SFN57412.1"/>
    <property type="molecule type" value="Genomic_DNA"/>
</dbReference>
<reference evidence="2" key="1">
    <citation type="submission" date="2016-10" db="EMBL/GenBank/DDBJ databases">
        <authorList>
            <person name="Varghese N."/>
            <person name="Submissions S."/>
        </authorList>
    </citation>
    <scope>NUCLEOTIDE SEQUENCE [LARGE SCALE GENOMIC DNA]</scope>
    <source>
        <strain evidence="2">DSM 6150</strain>
    </source>
</reference>
<dbReference type="PANTHER" id="PTHR36508:SF1">
    <property type="entry name" value="PROTEIN SLYX"/>
    <property type="match status" value="1"/>
</dbReference>
<keyword evidence="2" id="KW-1185">Reference proteome</keyword>
<gene>
    <name evidence="1" type="ORF">SAMN05660284_01804</name>
</gene>